<dbReference type="Proteomes" id="UP001066276">
    <property type="component" value="Chromosome 6"/>
</dbReference>
<evidence type="ECO:0000256" key="1">
    <source>
        <dbReference type="SAM" id="MobiDB-lite"/>
    </source>
</evidence>
<accession>A0AAV7QCQ0</accession>
<comment type="caution">
    <text evidence="2">The sequence shown here is derived from an EMBL/GenBank/DDBJ whole genome shotgun (WGS) entry which is preliminary data.</text>
</comment>
<dbReference type="EMBL" id="JANPWB010000010">
    <property type="protein sequence ID" value="KAJ1136033.1"/>
    <property type="molecule type" value="Genomic_DNA"/>
</dbReference>
<evidence type="ECO:0000313" key="3">
    <source>
        <dbReference type="Proteomes" id="UP001066276"/>
    </source>
</evidence>
<organism evidence="2 3">
    <name type="scientific">Pleurodeles waltl</name>
    <name type="common">Iberian ribbed newt</name>
    <dbReference type="NCBI Taxonomy" id="8319"/>
    <lineage>
        <taxon>Eukaryota</taxon>
        <taxon>Metazoa</taxon>
        <taxon>Chordata</taxon>
        <taxon>Craniata</taxon>
        <taxon>Vertebrata</taxon>
        <taxon>Euteleostomi</taxon>
        <taxon>Amphibia</taxon>
        <taxon>Batrachia</taxon>
        <taxon>Caudata</taxon>
        <taxon>Salamandroidea</taxon>
        <taxon>Salamandridae</taxon>
        <taxon>Pleurodelinae</taxon>
        <taxon>Pleurodeles</taxon>
    </lineage>
</organism>
<evidence type="ECO:0000313" key="2">
    <source>
        <dbReference type="EMBL" id="KAJ1136033.1"/>
    </source>
</evidence>
<protein>
    <submittedName>
        <fullName evidence="2">Uncharacterized protein</fullName>
    </submittedName>
</protein>
<sequence>MLVTCRRPGSRRQAAGLSRIQGQEHEDPESRLHQCLHHRGKKNDKHRLGNVHRVHQKTISEHLFNGNEDGIPMCKRWTNLGSVKRSLKSLVRTQCIYPICVSFAWYQRELQSVKECKLSAVTLKCQRSVWANLQRRMNRAQEHCGAEEECGYFRV</sequence>
<gene>
    <name evidence="2" type="ORF">NDU88_002459</name>
</gene>
<keyword evidence="3" id="KW-1185">Reference proteome</keyword>
<feature type="region of interest" description="Disordered" evidence="1">
    <location>
        <begin position="7"/>
        <end position="30"/>
    </location>
</feature>
<proteinExistence type="predicted"/>
<dbReference type="AlphaFoldDB" id="A0AAV7QCQ0"/>
<name>A0AAV7QCQ0_PLEWA</name>
<reference evidence="2" key="1">
    <citation type="journal article" date="2022" name="bioRxiv">
        <title>Sequencing and chromosome-scale assembly of the giantPleurodeles waltlgenome.</title>
        <authorList>
            <person name="Brown T."/>
            <person name="Elewa A."/>
            <person name="Iarovenko S."/>
            <person name="Subramanian E."/>
            <person name="Araus A.J."/>
            <person name="Petzold A."/>
            <person name="Susuki M."/>
            <person name="Suzuki K.-i.T."/>
            <person name="Hayashi T."/>
            <person name="Toyoda A."/>
            <person name="Oliveira C."/>
            <person name="Osipova E."/>
            <person name="Leigh N.D."/>
            <person name="Simon A."/>
            <person name="Yun M.H."/>
        </authorList>
    </citation>
    <scope>NUCLEOTIDE SEQUENCE</scope>
    <source>
        <strain evidence="2">20211129_DDA</strain>
        <tissue evidence="2">Liver</tissue>
    </source>
</reference>